<protein>
    <recommendedName>
        <fullName evidence="4">Lipoprotein</fullName>
    </recommendedName>
</protein>
<dbReference type="KEGG" id="stri:C7M71_019710"/>
<reference evidence="3" key="1">
    <citation type="submission" date="2018-07" db="EMBL/GenBank/DDBJ databases">
        <title>Streptacidiphilus bronchialis DSM 106435 chromosome.</title>
        <authorList>
            <person name="Batra D."/>
            <person name="Gulvik C.A."/>
        </authorList>
    </citation>
    <scope>NUCLEOTIDE SEQUENCE [LARGE SCALE GENOMIC DNA]</scope>
    <source>
        <strain evidence="3">DSM 106435</strain>
    </source>
</reference>
<dbReference type="OrthoDB" id="4312411at2"/>
<sequence length="243" mass="24603">MLMRSTALGTACATAALALAAGCSQPPPDPDADTNGVGRQAPAAIAAKARQAALGASSVHLSGSVVSSGARYRLDMRLKADGGTGKVVSGQRTFELLRVGSKLYVKGDAAFYAEASSASASAASVSTTLEGKYVRVHSTDPSYKELSVFTDKAALLGSVTDLGGPADKGDYRKVGGLRTVAVTTEGGSTLRVSLEGTPYPVRVERPGGAGTLDLTDYGKAFTVKAPPAEEVLDYGAGARSGEG</sequence>
<dbReference type="PROSITE" id="PS51257">
    <property type="entry name" value="PROKAR_LIPOPROTEIN"/>
    <property type="match status" value="1"/>
</dbReference>
<evidence type="ECO:0000313" key="3">
    <source>
        <dbReference type="Proteomes" id="UP000249340"/>
    </source>
</evidence>
<name>A0A345T006_9ACTN</name>
<keyword evidence="3" id="KW-1185">Reference proteome</keyword>
<proteinExistence type="predicted"/>
<feature type="signal peptide" evidence="1">
    <location>
        <begin position="1"/>
        <end position="20"/>
    </location>
</feature>
<evidence type="ECO:0008006" key="4">
    <source>
        <dbReference type="Google" id="ProtNLM"/>
    </source>
</evidence>
<dbReference type="Proteomes" id="UP000249340">
    <property type="component" value="Chromosome"/>
</dbReference>
<dbReference type="EMBL" id="CP031264">
    <property type="protein sequence ID" value="AXI79311.1"/>
    <property type="molecule type" value="Genomic_DNA"/>
</dbReference>
<accession>A0A345T006</accession>
<dbReference type="RefSeq" id="WP_111492736.1">
    <property type="nucleotide sequence ID" value="NZ_CP031264.1"/>
</dbReference>
<keyword evidence="1" id="KW-0732">Signal</keyword>
<evidence type="ECO:0000313" key="2">
    <source>
        <dbReference type="EMBL" id="AXI79311.1"/>
    </source>
</evidence>
<organism evidence="2 3">
    <name type="scientific">Peterkaempfera bronchialis</name>
    <dbReference type="NCBI Taxonomy" id="2126346"/>
    <lineage>
        <taxon>Bacteria</taxon>
        <taxon>Bacillati</taxon>
        <taxon>Actinomycetota</taxon>
        <taxon>Actinomycetes</taxon>
        <taxon>Kitasatosporales</taxon>
        <taxon>Streptomycetaceae</taxon>
        <taxon>Peterkaempfera</taxon>
    </lineage>
</organism>
<gene>
    <name evidence="2" type="ORF">C7M71_019710</name>
</gene>
<evidence type="ECO:0000256" key="1">
    <source>
        <dbReference type="SAM" id="SignalP"/>
    </source>
</evidence>
<feature type="chain" id="PRO_5039694553" description="Lipoprotein" evidence="1">
    <location>
        <begin position="21"/>
        <end position="243"/>
    </location>
</feature>
<dbReference type="AlphaFoldDB" id="A0A345T006"/>